<dbReference type="GO" id="GO:0052717">
    <property type="term" value="F:tRNA-specific adenosine-34 deaminase activity"/>
    <property type="evidence" value="ECO:0007669"/>
    <property type="project" value="UniProtKB-UniRule"/>
</dbReference>
<feature type="binding site" evidence="8">
    <location>
        <position position="87"/>
    </location>
    <ligand>
        <name>Zn(2+)</name>
        <dbReference type="ChEBI" id="CHEBI:29105"/>
        <note>catalytic</note>
    </ligand>
</feature>
<dbReference type="InterPro" id="IPR058535">
    <property type="entry name" value="MafB19-deam"/>
</dbReference>
<accession>A0A1M6UHE6</accession>
<comment type="catalytic activity">
    <reaction evidence="7 8">
        <text>adenosine(34) in tRNA + H2O + H(+) = inosine(34) in tRNA + NH4(+)</text>
        <dbReference type="Rhea" id="RHEA:43168"/>
        <dbReference type="Rhea" id="RHEA-COMP:10373"/>
        <dbReference type="Rhea" id="RHEA-COMP:10374"/>
        <dbReference type="ChEBI" id="CHEBI:15377"/>
        <dbReference type="ChEBI" id="CHEBI:15378"/>
        <dbReference type="ChEBI" id="CHEBI:28938"/>
        <dbReference type="ChEBI" id="CHEBI:74411"/>
        <dbReference type="ChEBI" id="CHEBI:82852"/>
        <dbReference type="EC" id="3.5.4.33"/>
    </reaction>
</comment>
<dbReference type="Pfam" id="PF14437">
    <property type="entry name" value="MafB19-deam"/>
    <property type="match status" value="1"/>
</dbReference>
<sequence length="167" mass="18700">MTEQDLYYMKEALLEGEKALAEGEVPIGAVMVRNGEIIARGHNMRNTAKNPLRHAEIDVINEAAGIVGDWRLEDCTLYVTVEPCPMCAGAIVQARIPRVVFGTRNSKAGCAGSILDLLNEPRFNHRVEVEEGLLQPECSEIMKRFFRRFRKNKAAEETAEKQPETEA</sequence>
<dbReference type="EC" id="3.5.4.33" evidence="8"/>
<dbReference type="FunFam" id="3.40.140.10:FF:000005">
    <property type="entry name" value="tRNA-specific adenosine deaminase"/>
    <property type="match status" value="1"/>
</dbReference>
<keyword evidence="5 8" id="KW-0378">Hydrolase</keyword>
<evidence type="ECO:0000256" key="8">
    <source>
        <dbReference type="HAMAP-Rule" id="MF_00972"/>
    </source>
</evidence>
<dbReference type="CDD" id="cd01285">
    <property type="entry name" value="nucleoside_deaminase"/>
    <property type="match status" value="1"/>
</dbReference>
<dbReference type="SUPFAM" id="SSF53927">
    <property type="entry name" value="Cytidine deaminase-like"/>
    <property type="match status" value="1"/>
</dbReference>
<keyword evidence="3 8" id="KW-0819">tRNA processing</keyword>
<dbReference type="InterPro" id="IPR002125">
    <property type="entry name" value="CMP_dCMP_dom"/>
</dbReference>
<evidence type="ECO:0000313" key="10">
    <source>
        <dbReference type="EMBL" id="SHK68685.1"/>
    </source>
</evidence>
<evidence type="ECO:0000256" key="4">
    <source>
        <dbReference type="ARBA" id="ARBA00022723"/>
    </source>
</evidence>
<organism evidence="10 11">
    <name type="scientific">Anaerotignum lactatifermentans DSM 14214</name>
    <dbReference type="NCBI Taxonomy" id="1121323"/>
    <lineage>
        <taxon>Bacteria</taxon>
        <taxon>Bacillati</taxon>
        <taxon>Bacillota</taxon>
        <taxon>Clostridia</taxon>
        <taxon>Lachnospirales</taxon>
        <taxon>Anaerotignaceae</taxon>
        <taxon>Anaerotignum</taxon>
    </lineage>
</organism>
<evidence type="ECO:0000256" key="3">
    <source>
        <dbReference type="ARBA" id="ARBA00022694"/>
    </source>
</evidence>
<dbReference type="PROSITE" id="PS51747">
    <property type="entry name" value="CYT_DCMP_DEAMINASES_2"/>
    <property type="match status" value="1"/>
</dbReference>
<comment type="subunit">
    <text evidence="2 8">Homodimer.</text>
</comment>
<dbReference type="Gene3D" id="3.40.140.10">
    <property type="entry name" value="Cytidine Deaminase, domain 2"/>
    <property type="match status" value="1"/>
</dbReference>
<evidence type="ECO:0000313" key="11">
    <source>
        <dbReference type="Proteomes" id="UP000183975"/>
    </source>
</evidence>
<evidence type="ECO:0000256" key="7">
    <source>
        <dbReference type="ARBA" id="ARBA00048045"/>
    </source>
</evidence>
<dbReference type="InterPro" id="IPR016192">
    <property type="entry name" value="APOBEC/CMP_deaminase_Zn-bd"/>
</dbReference>
<dbReference type="EMBL" id="FRAH01000039">
    <property type="protein sequence ID" value="SHK68685.1"/>
    <property type="molecule type" value="Genomic_DNA"/>
</dbReference>
<dbReference type="OrthoDB" id="9802676at2"/>
<protein>
    <recommendedName>
        <fullName evidence="8">tRNA-specific adenosine deaminase</fullName>
        <ecNumber evidence="8">3.5.4.33</ecNumber>
    </recommendedName>
</protein>
<dbReference type="RefSeq" id="WP_072851696.1">
    <property type="nucleotide sequence ID" value="NZ_FRAH01000039.1"/>
</dbReference>
<reference evidence="10 11" key="1">
    <citation type="submission" date="2016-11" db="EMBL/GenBank/DDBJ databases">
        <authorList>
            <person name="Jaros S."/>
            <person name="Januszkiewicz K."/>
            <person name="Wedrychowicz H."/>
        </authorList>
    </citation>
    <scope>NUCLEOTIDE SEQUENCE [LARGE SCALE GENOMIC DNA]</scope>
    <source>
        <strain evidence="10 11">DSM 14214</strain>
    </source>
</reference>
<dbReference type="GO" id="GO:0002100">
    <property type="term" value="P:tRNA wobble adenosine to inosine editing"/>
    <property type="evidence" value="ECO:0007669"/>
    <property type="project" value="UniProtKB-UniRule"/>
</dbReference>
<keyword evidence="6 8" id="KW-0862">Zinc</keyword>
<dbReference type="InterPro" id="IPR016193">
    <property type="entry name" value="Cytidine_deaminase-like"/>
</dbReference>
<dbReference type="Proteomes" id="UP000183975">
    <property type="component" value="Unassembled WGS sequence"/>
</dbReference>
<dbReference type="PROSITE" id="PS00903">
    <property type="entry name" value="CYT_DCMP_DEAMINASES_1"/>
    <property type="match status" value="1"/>
</dbReference>
<evidence type="ECO:0000256" key="6">
    <source>
        <dbReference type="ARBA" id="ARBA00022833"/>
    </source>
</evidence>
<keyword evidence="11" id="KW-1185">Reference proteome</keyword>
<feature type="binding site" evidence="8">
    <location>
        <position position="54"/>
    </location>
    <ligand>
        <name>Zn(2+)</name>
        <dbReference type="ChEBI" id="CHEBI:29105"/>
        <note>catalytic</note>
    </ligand>
</feature>
<gene>
    <name evidence="8" type="primary">tadA</name>
    <name evidence="10" type="ORF">SAMN02745138_02166</name>
</gene>
<name>A0A1M6UHE6_9FIRM</name>
<comment type="similarity">
    <text evidence="1">Belongs to the cytidine and deoxycytidylate deaminase family. ADAT2 subfamily.</text>
</comment>
<keyword evidence="4 8" id="KW-0479">Metal-binding</keyword>
<evidence type="ECO:0000256" key="1">
    <source>
        <dbReference type="ARBA" id="ARBA00010669"/>
    </source>
</evidence>
<comment type="cofactor">
    <cofactor evidence="8">
        <name>Zn(2+)</name>
        <dbReference type="ChEBI" id="CHEBI:29105"/>
    </cofactor>
    <text evidence="8">Binds 1 zinc ion per subunit.</text>
</comment>
<evidence type="ECO:0000256" key="2">
    <source>
        <dbReference type="ARBA" id="ARBA00011738"/>
    </source>
</evidence>
<dbReference type="PANTHER" id="PTHR11079:SF202">
    <property type="entry name" value="TRNA-SPECIFIC ADENOSINE DEAMINASE"/>
    <property type="match status" value="1"/>
</dbReference>
<dbReference type="HAMAP" id="MF_00972">
    <property type="entry name" value="tRNA_aden_deaminase"/>
    <property type="match status" value="1"/>
</dbReference>
<evidence type="ECO:0000259" key="9">
    <source>
        <dbReference type="PROSITE" id="PS51747"/>
    </source>
</evidence>
<feature type="active site" description="Proton donor" evidence="8">
    <location>
        <position position="56"/>
    </location>
</feature>
<evidence type="ECO:0000256" key="5">
    <source>
        <dbReference type="ARBA" id="ARBA00022801"/>
    </source>
</evidence>
<dbReference type="AlphaFoldDB" id="A0A1M6UHE6"/>
<feature type="binding site" evidence="8">
    <location>
        <position position="84"/>
    </location>
    <ligand>
        <name>Zn(2+)</name>
        <dbReference type="ChEBI" id="CHEBI:29105"/>
        <note>catalytic</note>
    </ligand>
</feature>
<dbReference type="GO" id="GO:0008270">
    <property type="term" value="F:zinc ion binding"/>
    <property type="evidence" value="ECO:0007669"/>
    <property type="project" value="UniProtKB-UniRule"/>
</dbReference>
<dbReference type="NCBIfam" id="NF008113">
    <property type="entry name" value="PRK10860.1"/>
    <property type="match status" value="1"/>
</dbReference>
<dbReference type="InterPro" id="IPR028883">
    <property type="entry name" value="tRNA_aden_deaminase"/>
</dbReference>
<dbReference type="PANTHER" id="PTHR11079">
    <property type="entry name" value="CYTOSINE DEAMINASE FAMILY MEMBER"/>
    <property type="match status" value="1"/>
</dbReference>
<feature type="domain" description="CMP/dCMP-type deaminase" evidence="9">
    <location>
        <begin position="3"/>
        <end position="130"/>
    </location>
</feature>
<comment type="function">
    <text evidence="8">Catalyzes the deamination of adenosine to inosine at the wobble position 34 of tRNA(Arg2).</text>
</comment>
<proteinExistence type="inferred from homology"/>